<reference evidence="1 2" key="1">
    <citation type="journal article" date="2021" name="Hortic Res">
        <title>High-quality reference genome and annotation aids understanding of berry development for evergreen blueberry (Vaccinium darrowii).</title>
        <authorList>
            <person name="Yu J."/>
            <person name="Hulse-Kemp A.M."/>
            <person name="Babiker E."/>
            <person name="Staton M."/>
        </authorList>
    </citation>
    <scope>NUCLEOTIDE SEQUENCE [LARGE SCALE GENOMIC DNA]</scope>
    <source>
        <strain evidence="2">cv. NJ 8807/NJ 8810</strain>
        <tissue evidence="1">Young leaf</tissue>
    </source>
</reference>
<comment type="caution">
    <text evidence="1">The sequence shown here is derived from an EMBL/GenBank/DDBJ whole genome shotgun (WGS) entry which is preliminary data.</text>
</comment>
<organism evidence="1 2">
    <name type="scientific">Vaccinium darrowii</name>
    <dbReference type="NCBI Taxonomy" id="229202"/>
    <lineage>
        <taxon>Eukaryota</taxon>
        <taxon>Viridiplantae</taxon>
        <taxon>Streptophyta</taxon>
        <taxon>Embryophyta</taxon>
        <taxon>Tracheophyta</taxon>
        <taxon>Spermatophyta</taxon>
        <taxon>Magnoliopsida</taxon>
        <taxon>eudicotyledons</taxon>
        <taxon>Gunneridae</taxon>
        <taxon>Pentapetalae</taxon>
        <taxon>asterids</taxon>
        <taxon>Ericales</taxon>
        <taxon>Ericaceae</taxon>
        <taxon>Vaccinioideae</taxon>
        <taxon>Vaccinieae</taxon>
        <taxon>Vaccinium</taxon>
    </lineage>
</organism>
<gene>
    <name evidence="1" type="ORF">Vadar_029684</name>
</gene>
<dbReference type="EMBL" id="CM037161">
    <property type="protein sequence ID" value="KAH7855851.1"/>
    <property type="molecule type" value="Genomic_DNA"/>
</dbReference>
<accession>A0ACB7YQE6</accession>
<evidence type="ECO:0000313" key="2">
    <source>
        <dbReference type="Proteomes" id="UP000828048"/>
    </source>
</evidence>
<evidence type="ECO:0000313" key="1">
    <source>
        <dbReference type="EMBL" id="KAH7855851.1"/>
    </source>
</evidence>
<protein>
    <submittedName>
        <fullName evidence="1">Uncharacterized protein</fullName>
    </submittedName>
</protein>
<dbReference type="Proteomes" id="UP000828048">
    <property type="component" value="Chromosome 11"/>
</dbReference>
<keyword evidence="2" id="KW-1185">Reference proteome</keyword>
<proteinExistence type="predicted"/>
<name>A0ACB7YQE6_9ERIC</name>
<sequence>MIIVYIYLYPLASKNLNLKHQFLEQVFARAMALHLKALLTLVVVLVLLQPGIHVYANGGRRPRFVGGPWKNAHATFYDAGDGTGRSGACGYGGTNLDLKFQTTALSNALFINGQGCGSCYELKCDGDVNSCKAGQPSIFVTATDQCPPGGWCDPPREHFDLVQPAFLQIAEYKAGIVPVQYRRVPCQRQGGVRFTIEGNPHFNLVTVWNVGGAGDVTNVQVRGYGEASWIPLRRNWGQKWETNAVLVGKALSFRVTVGDGRSSVSRRVAPQNWQFGQTYEGKNFR</sequence>